<dbReference type="InterPro" id="IPR007330">
    <property type="entry name" value="MIT_dom"/>
</dbReference>
<feature type="region of interest" description="Disordered" evidence="1">
    <location>
        <begin position="183"/>
        <end position="349"/>
    </location>
</feature>
<dbReference type="RefSeq" id="XP_060456967.1">
    <property type="nucleotide sequence ID" value="XM_060600366.1"/>
</dbReference>
<feature type="region of interest" description="Disordered" evidence="1">
    <location>
        <begin position="124"/>
        <end position="144"/>
    </location>
</feature>
<sequence>MEDGRASTTNGELTGADLPGDTPRAAAFTALSGGRLLPNNVPAAANESAIASLLPPDIQDGLSESGSRRSSMQPRVPSRQLLQTALDLAQKAVEMDKNNDVAGALASYREAVSKLRVVMERVGVDPTSDGKRGGKNEEEGRTLRGIHDAYMARITLLSAYESPPDGDDGAAALALTNLTLDSSVSSAATTPPNHLARLNTNTEDSPNNNSDAGPSTPQRSPALSSISGRRQRSKQSKQSFGLDEEADLSGVDGADESEDTSIKDGLAPTDTSSRASNDEDDRPLPPLPASLVSSKGASENNPQSYLINSTTAQGTINQRRNNGTPSMTSISELNASTSSEGNPDGSVRKRTVSLRGLNGDSASEMYVAAPLQAAFKSTLAPPARLSGTAHLSMRPDPQPAEIAHRPFHILRLLSTSMDASGTGAYITSSIHIDPGVWRAGNLRSGGMSKSISGAKVIGIEAKTRVCEALVGHLEAIKSVGNVFLDGQREERHGVDVSSRLTKAQIDQIARIGDELGGLLDGLDDELDSTYKALAGKGVISSGAWNGKAKTSWGSRISARVDKMSRGSDSGERYVDILGQLFYAAQVIDDHLRCFTGPCTAAYHALPHKTYKQIETRITRAAQFFGAVIVPFVLEDLRQFMLGYLKGGLQYLED</sequence>
<dbReference type="PANTHER" id="PTHR37327:SF1">
    <property type="entry name" value="MICROTUBULE INTERACTING AND TRANSPORT DOMAIN-CONTAINING PROTEIN"/>
    <property type="match status" value="1"/>
</dbReference>
<dbReference type="EMBL" id="AP028215">
    <property type="protein sequence ID" value="BEI91702.1"/>
    <property type="molecule type" value="Genomic_DNA"/>
</dbReference>
<feature type="region of interest" description="Disordered" evidence="1">
    <location>
        <begin position="56"/>
        <end position="77"/>
    </location>
</feature>
<name>A0AA48L4B8_9TREE</name>
<dbReference type="Pfam" id="PF04212">
    <property type="entry name" value="MIT"/>
    <property type="match status" value="1"/>
</dbReference>
<reference evidence="3" key="1">
    <citation type="journal article" date="2023" name="BMC Genomics">
        <title>Chromosome-level genome assemblies of Cutaneotrichosporon spp. (Trichosporonales, Basidiomycota) reveal imbalanced evolution between nucleotide sequences and chromosome synteny.</title>
        <authorList>
            <person name="Kobayashi Y."/>
            <person name="Kayamori A."/>
            <person name="Aoki K."/>
            <person name="Shiwa Y."/>
            <person name="Matsutani M."/>
            <person name="Fujita N."/>
            <person name="Sugita T."/>
            <person name="Iwasaki W."/>
            <person name="Tanaka N."/>
            <person name="Takashima M."/>
        </authorList>
    </citation>
    <scope>NUCLEOTIDE SEQUENCE</scope>
    <source>
        <strain evidence="3">HIS019</strain>
    </source>
</reference>
<dbReference type="SUPFAM" id="SSF116846">
    <property type="entry name" value="MIT domain"/>
    <property type="match status" value="1"/>
</dbReference>
<evidence type="ECO:0000313" key="4">
    <source>
        <dbReference type="Proteomes" id="UP001233271"/>
    </source>
</evidence>
<dbReference type="GeneID" id="85495572"/>
<gene>
    <name evidence="3" type="ORF">CcaverHIS019_0405220</name>
</gene>
<dbReference type="KEGG" id="ccac:CcaHIS019_0405220"/>
<feature type="compositionally biased region" description="Polar residues" evidence="1">
    <location>
        <begin position="183"/>
        <end position="228"/>
    </location>
</feature>
<proteinExistence type="predicted"/>
<organism evidence="3 4">
    <name type="scientific">Cutaneotrichosporon cavernicola</name>
    <dbReference type="NCBI Taxonomy" id="279322"/>
    <lineage>
        <taxon>Eukaryota</taxon>
        <taxon>Fungi</taxon>
        <taxon>Dikarya</taxon>
        <taxon>Basidiomycota</taxon>
        <taxon>Agaricomycotina</taxon>
        <taxon>Tremellomycetes</taxon>
        <taxon>Trichosporonales</taxon>
        <taxon>Trichosporonaceae</taxon>
        <taxon>Cutaneotrichosporon</taxon>
    </lineage>
</organism>
<evidence type="ECO:0000313" key="3">
    <source>
        <dbReference type="EMBL" id="BEI91702.1"/>
    </source>
</evidence>
<feature type="region of interest" description="Disordered" evidence="1">
    <location>
        <begin position="1"/>
        <end position="24"/>
    </location>
</feature>
<dbReference type="Gene3D" id="1.20.58.80">
    <property type="entry name" value="Phosphotransferase system, lactose/cellobiose-type IIA subunit"/>
    <property type="match status" value="1"/>
</dbReference>
<accession>A0AA48L4B8</accession>
<dbReference type="InterPro" id="IPR036181">
    <property type="entry name" value="MIT_dom_sf"/>
</dbReference>
<evidence type="ECO:0000259" key="2">
    <source>
        <dbReference type="Pfam" id="PF04212"/>
    </source>
</evidence>
<dbReference type="Proteomes" id="UP001233271">
    <property type="component" value="Chromosome 4"/>
</dbReference>
<keyword evidence="4" id="KW-1185">Reference proteome</keyword>
<feature type="compositionally biased region" description="Polar residues" evidence="1">
    <location>
        <begin position="62"/>
        <end position="73"/>
    </location>
</feature>
<feature type="compositionally biased region" description="Polar residues" evidence="1">
    <location>
        <begin position="1"/>
        <end position="12"/>
    </location>
</feature>
<dbReference type="AlphaFoldDB" id="A0AA48L4B8"/>
<feature type="compositionally biased region" description="Polar residues" evidence="1">
    <location>
        <begin position="295"/>
        <end position="341"/>
    </location>
</feature>
<feature type="domain" description="MIT" evidence="2">
    <location>
        <begin position="82"/>
        <end position="126"/>
    </location>
</feature>
<feature type="compositionally biased region" description="Acidic residues" evidence="1">
    <location>
        <begin position="242"/>
        <end position="259"/>
    </location>
</feature>
<protein>
    <recommendedName>
        <fullName evidence="2">MIT domain-containing protein</fullName>
    </recommendedName>
</protein>
<evidence type="ECO:0000256" key="1">
    <source>
        <dbReference type="SAM" id="MobiDB-lite"/>
    </source>
</evidence>
<dbReference type="PANTHER" id="PTHR37327">
    <property type="entry name" value="CHROMOSOME 1, WHOLE GENOME SHOTGUN SEQUENCE"/>
    <property type="match status" value="1"/>
</dbReference>